<evidence type="ECO:0000256" key="3">
    <source>
        <dbReference type="ARBA" id="ARBA00006128"/>
    </source>
</evidence>
<evidence type="ECO:0000256" key="1">
    <source>
        <dbReference type="ARBA" id="ARBA00004412"/>
    </source>
</evidence>
<feature type="domain" description="ARMC9 CTLH-like" evidence="7">
    <location>
        <begin position="52"/>
        <end position="168"/>
    </location>
</feature>
<evidence type="ECO:0000259" key="7">
    <source>
        <dbReference type="Pfam" id="PF23138"/>
    </source>
</evidence>
<feature type="coiled-coil region" evidence="5">
    <location>
        <begin position="177"/>
        <end position="204"/>
    </location>
</feature>
<dbReference type="PANTHER" id="PTHR13083:SF3">
    <property type="entry name" value="WD REPEAT-CONTAINING PROTEIN 91"/>
    <property type="match status" value="1"/>
</dbReference>
<dbReference type="Proteomes" id="UP001200034">
    <property type="component" value="Unassembled WGS sequence"/>
</dbReference>
<accession>A0AAD4KC20</accession>
<dbReference type="InterPro" id="IPR039724">
    <property type="entry name" value="WDR91"/>
</dbReference>
<name>A0AAD4KC20_9MUSC</name>
<evidence type="ECO:0000256" key="4">
    <source>
        <dbReference type="ARBA" id="ARBA00022753"/>
    </source>
</evidence>
<dbReference type="GO" id="GO:0141039">
    <property type="term" value="F:phosphatidylinositol 3-kinase inhibitor activity"/>
    <property type="evidence" value="ECO:0007669"/>
    <property type="project" value="InterPro"/>
</dbReference>
<evidence type="ECO:0000313" key="8">
    <source>
        <dbReference type="EMBL" id="KAH8388228.1"/>
    </source>
</evidence>
<evidence type="ECO:0000256" key="2">
    <source>
        <dbReference type="ARBA" id="ARBA00004603"/>
    </source>
</evidence>
<dbReference type="Pfam" id="PF23138">
    <property type="entry name" value="CTLH_Armc9"/>
    <property type="match status" value="1"/>
</dbReference>
<comment type="caution">
    <text evidence="8">The sequence shown here is derived from an EMBL/GenBank/DDBJ whole genome shotgun (WGS) entry which is preliminary data.</text>
</comment>
<comment type="subcellular location">
    <subcellularLocation>
        <location evidence="1">Early endosome</location>
    </subcellularLocation>
    <subcellularLocation>
        <location evidence="2">Late endosome</location>
    </subcellularLocation>
</comment>
<evidence type="ECO:0000256" key="5">
    <source>
        <dbReference type="SAM" id="Coils"/>
    </source>
</evidence>
<feature type="region of interest" description="Disordered" evidence="6">
    <location>
        <begin position="209"/>
        <end position="232"/>
    </location>
</feature>
<dbReference type="PANTHER" id="PTHR13083">
    <property type="entry name" value="WD REPEAT-CONTAINING PROTEIN 91"/>
    <property type="match status" value="1"/>
</dbReference>
<dbReference type="GO" id="GO:0031901">
    <property type="term" value="C:early endosome membrane"/>
    <property type="evidence" value="ECO:0007669"/>
    <property type="project" value="TreeGrafter"/>
</dbReference>
<dbReference type="EMBL" id="JAJJHW010000014">
    <property type="protein sequence ID" value="KAH8388228.1"/>
    <property type="molecule type" value="Genomic_DNA"/>
</dbReference>
<dbReference type="InterPro" id="IPR056327">
    <property type="entry name" value="ARMC9_CTLH-like_dom"/>
</dbReference>
<evidence type="ECO:0000313" key="9">
    <source>
        <dbReference type="Proteomes" id="UP001200034"/>
    </source>
</evidence>
<reference evidence="8" key="1">
    <citation type="journal article" date="2021" name="Mol. Ecol. Resour.">
        <title>Phylogenomic analyses of the genus Drosophila reveals genomic signals of climate adaptation.</title>
        <authorList>
            <person name="Li F."/>
            <person name="Rane R.V."/>
            <person name="Luria V."/>
            <person name="Xiong Z."/>
            <person name="Chen J."/>
            <person name="Li Z."/>
            <person name="Catullo R.A."/>
            <person name="Griffin P.C."/>
            <person name="Schiffer M."/>
            <person name="Pearce S."/>
            <person name="Lee S.F."/>
            <person name="McElroy K."/>
            <person name="Stocker A."/>
            <person name="Shirriffs J."/>
            <person name="Cockerell F."/>
            <person name="Coppin C."/>
            <person name="Sgro C.M."/>
            <person name="Karger A."/>
            <person name="Cain J.W."/>
            <person name="Weber J.A."/>
            <person name="Santpere G."/>
            <person name="Kirschner M.W."/>
            <person name="Hoffmann A.A."/>
            <person name="Oakeshott J.G."/>
            <person name="Zhang G."/>
        </authorList>
    </citation>
    <scope>NUCLEOTIDE SEQUENCE</scope>
    <source>
        <strain evidence="8">BGI-SZ-2011g</strain>
    </source>
</reference>
<keyword evidence="4" id="KW-0967">Endosome</keyword>
<feature type="compositionally biased region" description="Low complexity" evidence="6">
    <location>
        <begin position="300"/>
        <end position="320"/>
    </location>
</feature>
<sequence>MAQVAFVDSMLREYLVFRGYSNTLKALDVEQRNEKDQHFRAERLIDHFNTAIQASDLSAVRSLWLHLDNNLFSKLDHTYAAAVKKLENSLLKYYLVTAYSNNRTDKISEFFNKLASELQQQSEWKDWFFFPFCRNADESPTFTLFFTKQWQDTLLLSLRNFLTTVYQCLPQPSFVRAEQEAAHMQRLQDDNTRLRARLLQLQQEQQQQMAASSTQNLSSGDAGSARRRSSYHRQQQSLSDILPFDISPPGHIVDDFCIIASEANSVTQASDAQARGLKLLIRNIGSGSSPVLARKDNGGDKSTSSSSSKRRSGSVGRSWI</sequence>
<gene>
    <name evidence="8" type="ORF">KR093_001287</name>
</gene>
<keyword evidence="5" id="KW-0175">Coiled coil</keyword>
<proteinExistence type="inferred from homology"/>
<protein>
    <recommendedName>
        <fullName evidence="7">ARMC9 CTLH-like domain-containing protein</fullName>
    </recommendedName>
</protein>
<evidence type="ECO:0000256" key="6">
    <source>
        <dbReference type="SAM" id="MobiDB-lite"/>
    </source>
</evidence>
<feature type="region of interest" description="Disordered" evidence="6">
    <location>
        <begin position="288"/>
        <end position="320"/>
    </location>
</feature>
<dbReference type="AlphaFoldDB" id="A0AAD4KC20"/>
<dbReference type="GO" id="GO:0031902">
    <property type="term" value="C:late endosome membrane"/>
    <property type="evidence" value="ECO:0007669"/>
    <property type="project" value="TreeGrafter"/>
</dbReference>
<organism evidence="8 9">
    <name type="scientific">Drosophila rubida</name>
    <dbReference type="NCBI Taxonomy" id="30044"/>
    <lineage>
        <taxon>Eukaryota</taxon>
        <taxon>Metazoa</taxon>
        <taxon>Ecdysozoa</taxon>
        <taxon>Arthropoda</taxon>
        <taxon>Hexapoda</taxon>
        <taxon>Insecta</taxon>
        <taxon>Pterygota</taxon>
        <taxon>Neoptera</taxon>
        <taxon>Endopterygota</taxon>
        <taxon>Diptera</taxon>
        <taxon>Brachycera</taxon>
        <taxon>Muscomorpha</taxon>
        <taxon>Ephydroidea</taxon>
        <taxon>Drosophilidae</taxon>
        <taxon>Drosophila</taxon>
    </lineage>
</organism>
<comment type="similarity">
    <text evidence="3">Belongs to the WD repeat WDR91 family.</text>
</comment>
<dbReference type="GO" id="GO:0051898">
    <property type="term" value="P:negative regulation of phosphatidylinositol 3-kinase/protein kinase B signal transduction"/>
    <property type="evidence" value="ECO:0007669"/>
    <property type="project" value="InterPro"/>
</dbReference>
<dbReference type="GO" id="GO:0045022">
    <property type="term" value="P:early endosome to late endosome transport"/>
    <property type="evidence" value="ECO:0007669"/>
    <property type="project" value="InterPro"/>
</dbReference>
<keyword evidence="9" id="KW-1185">Reference proteome</keyword>